<feature type="compositionally biased region" description="Low complexity" evidence="2">
    <location>
        <begin position="296"/>
        <end position="307"/>
    </location>
</feature>
<dbReference type="Pfam" id="PF09421">
    <property type="entry name" value="FRQ"/>
    <property type="match status" value="1"/>
</dbReference>
<feature type="region of interest" description="Disordered" evidence="2">
    <location>
        <begin position="645"/>
        <end position="689"/>
    </location>
</feature>
<evidence type="ECO:0000313" key="3">
    <source>
        <dbReference type="EMBL" id="KXJ90078.1"/>
    </source>
</evidence>
<accession>A0A136IYV1</accession>
<dbReference type="GO" id="GO:0005634">
    <property type="term" value="C:nucleus"/>
    <property type="evidence" value="ECO:0007669"/>
    <property type="project" value="InterPro"/>
</dbReference>
<feature type="compositionally biased region" description="Polar residues" evidence="2">
    <location>
        <begin position="1"/>
        <end position="10"/>
    </location>
</feature>
<feature type="region of interest" description="Disordered" evidence="2">
    <location>
        <begin position="564"/>
        <end position="630"/>
    </location>
</feature>
<evidence type="ECO:0000256" key="2">
    <source>
        <dbReference type="SAM" id="MobiDB-lite"/>
    </source>
</evidence>
<dbReference type="GO" id="GO:0005737">
    <property type="term" value="C:cytoplasm"/>
    <property type="evidence" value="ECO:0007669"/>
    <property type="project" value="InterPro"/>
</dbReference>
<feature type="region of interest" description="Disordered" evidence="2">
    <location>
        <begin position="390"/>
        <end position="490"/>
    </location>
</feature>
<feature type="compositionally biased region" description="Low complexity" evidence="2">
    <location>
        <begin position="273"/>
        <end position="285"/>
    </location>
</feature>
<feature type="compositionally biased region" description="Gly residues" evidence="2">
    <location>
        <begin position="444"/>
        <end position="455"/>
    </location>
</feature>
<sequence>MQRNESSIPKTSPAKHSHSTHGSNNMSDPASSAAAPGPNVPARNTVTYRNPRRTSPENSITLRHHRLAQEASRLHQASSRRTAVPPNIPAVKVSHPKSPRRGSSGESNATGMSDPRKWFDGANTNRPGNGDAFAMDVDPPFYQRETDSSNEDLGNEHLIPSQSPAYRFVQGRPNTLRAAFTQSSSADDYRSVIDDLTIENKRLREELKRYKQIGPDSLRREKLFEVKVHGLPSQKRRELEATLRDFTQSLDGSSIGTPKRSKKGLDKSKHTKSGMSKHASSSSGSNARPVDSAYASMSGPSSTSLSGTKKENAGSIQQSNQNVQNYLRDIPEGLWPRANVLTEKDKKKLVVRRLEHLFTGKMAVPVAQRARVMIPPISEDVEMTNSTLPEDAEPTVQQPPAGPSREAQIRPEKSHTKDGNSRDEGSASNPRSREDLTESRDQGNGSGGSGSGSGGGRHDGAHGNSPQDESDSDQRPTRPRDLDPDRQQVPEENMEYIRHLGIKAPESQKNFSARDVSPDAEGWVYLNLLSNLAQLHILNVAPDFVRSAVSEKSTKFQLSPDGRKIRWRGGVDGTRFTSDSSGSASQRTQSSDDTDSSPASQRKPPKTAPAGTSDVTPLKNSGFRPQVTDADPALNFHYKPLFVHHNTSSSDEPQSIGDESGSSLDESKAGGISRWGQSGVSAGPAQRKRRRDGAIIYYQGAPFCTDLSGDYSEVSPDADGATSSGDQGLTRESTSLSDRPHISRSSSGSSLPFRPLSDSNIACAMINSDINTDMPDLTNGESESEASCFEANFEWAHNEQPQHYHNIDLEVTGLSGVYPEDHFHLAVTTRRAMDHEDETDELGGNAGQHSRKRPRLRKRATPESISGRLASMTTGSPVPIFTAHLATGLIEIEYIGIKHRKLRPVDLPPPTYYFPVSDDSDDDTDTETTSGLLSRRITKSAYADDNELSGNDEEDEASDGEANYDASGSISPDDVDMVPTVTKLGLPDASLMRRISTVSGSSAATAGGAVSGNSSLDEA</sequence>
<proteinExistence type="predicted"/>
<evidence type="ECO:0000256" key="1">
    <source>
        <dbReference type="SAM" id="Coils"/>
    </source>
</evidence>
<feature type="compositionally biased region" description="Acidic residues" evidence="2">
    <location>
        <begin position="944"/>
        <end position="959"/>
    </location>
</feature>
<keyword evidence="1" id="KW-0175">Coiled coil</keyword>
<feature type="compositionally biased region" description="Basic residues" evidence="2">
    <location>
        <begin position="849"/>
        <end position="859"/>
    </location>
</feature>
<feature type="compositionally biased region" description="Low complexity" evidence="2">
    <location>
        <begin position="577"/>
        <end position="601"/>
    </location>
</feature>
<feature type="compositionally biased region" description="Polar residues" evidence="2">
    <location>
        <begin position="721"/>
        <end position="734"/>
    </location>
</feature>
<feature type="compositionally biased region" description="Low complexity" evidence="2">
    <location>
        <begin position="23"/>
        <end position="42"/>
    </location>
</feature>
<dbReference type="EMBL" id="KQ964253">
    <property type="protein sequence ID" value="KXJ90078.1"/>
    <property type="molecule type" value="Genomic_DNA"/>
</dbReference>
<dbReference type="OrthoDB" id="2536795at2759"/>
<dbReference type="GO" id="GO:0007623">
    <property type="term" value="P:circadian rhythm"/>
    <property type="evidence" value="ECO:0007669"/>
    <property type="project" value="InterPro"/>
</dbReference>
<feature type="region of interest" description="Disordered" evidence="2">
    <location>
        <begin position="834"/>
        <end position="873"/>
    </location>
</feature>
<name>A0A136IYV1_9PEZI</name>
<reference evidence="4" key="1">
    <citation type="submission" date="2016-02" db="EMBL/GenBank/DDBJ databases">
        <title>Draft genome sequence of Microdochium bolleyi, a fungal endophyte of beachgrass.</title>
        <authorList>
            <consortium name="DOE Joint Genome Institute"/>
            <person name="David A.S."/>
            <person name="May G."/>
            <person name="Haridas S."/>
            <person name="Lim J."/>
            <person name="Wang M."/>
            <person name="Labutti K."/>
            <person name="Lipzen A."/>
            <person name="Barry K."/>
            <person name="Grigoriev I.V."/>
        </authorList>
    </citation>
    <scope>NUCLEOTIDE SEQUENCE [LARGE SCALE GENOMIC DNA]</scope>
    <source>
        <strain evidence="4">J235TASD1</strain>
    </source>
</reference>
<dbReference type="Proteomes" id="UP000070501">
    <property type="component" value="Unassembled WGS sequence"/>
</dbReference>
<dbReference type="STRING" id="196109.A0A136IYV1"/>
<keyword evidence="4" id="KW-1185">Reference proteome</keyword>
<dbReference type="InterPro" id="IPR018554">
    <property type="entry name" value="FRQ"/>
</dbReference>
<feature type="region of interest" description="Disordered" evidence="2">
    <location>
        <begin position="913"/>
        <end position="979"/>
    </location>
</feature>
<dbReference type="GO" id="GO:0006355">
    <property type="term" value="P:regulation of DNA-templated transcription"/>
    <property type="evidence" value="ECO:0007669"/>
    <property type="project" value="InterPro"/>
</dbReference>
<feature type="region of interest" description="Disordered" evidence="2">
    <location>
        <begin position="1"/>
        <end position="135"/>
    </location>
</feature>
<feature type="coiled-coil region" evidence="1">
    <location>
        <begin position="186"/>
        <end position="213"/>
    </location>
</feature>
<feature type="compositionally biased region" description="Basic and acidic residues" evidence="2">
    <location>
        <begin position="407"/>
        <end position="441"/>
    </location>
</feature>
<evidence type="ECO:0000313" key="4">
    <source>
        <dbReference type="Proteomes" id="UP000070501"/>
    </source>
</evidence>
<feature type="region of interest" description="Disordered" evidence="2">
    <location>
        <begin position="249"/>
        <end position="318"/>
    </location>
</feature>
<organism evidence="3 4">
    <name type="scientific">Microdochium bolleyi</name>
    <dbReference type="NCBI Taxonomy" id="196109"/>
    <lineage>
        <taxon>Eukaryota</taxon>
        <taxon>Fungi</taxon>
        <taxon>Dikarya</taxon>
        <taxon>Ascomycota</taxon>
        <taxon>Pezizomycotina</taxon>
        <taxon>Sordariomycetes</taxon>
        <taxon>Xylariomycetidae</taxon>
        <taxon>Xylariales</taxon>
        <taxon>Microdochiaceae</taxon>
        <taxon>Microdochium</taxon>
    </lineage>
</organism>
<feature type="compositionally biased region" description="Low complexity" evidence="2">
    <location>
        <begin position="743"/>
        <end position="753"/>
    </location>
</feature>
<feature type="region of interest" description="Disordered" evidence="2">
    <location>
        <begin position="998"/>
        <end position="1019"/>
    </location>
</feature>
<protein>
    <submittedName>
        <fullName evidence="3">Frequency clock protein</fullName>
    </submittedName>
</protein>
<dbReference type="AlphaFoldDB" id="A0A136IYV1"/>
<gene>
    <name evidence="3" type="ORF">Micbo1qcDRAFT_164578</name>
</gene>
<dbReference type="InParanoid" id="A0A136IYV1"/>
<feature type="region of interest" description="Disordered" evidence="2">
    <location>
        <begin position="709"/>
        <end position="753"/>
    </location>
</feature>
<feature type="compositionally biased region" description="Basic and acidic residues" evidence="2">
    <location>
        <begin position="472"/>
        <end position="489"/>
    </location>
</feature>